<dbReference type="OrthoDB" id="10572453at2759"/>
<reference evidence="1 2" key="1">
    <citation type="journal article" date="2013" name="BMC Genomics">
        <title>Reconstruction of the lipid metabolism for the microalga Monoraphidium neglectum from its genome sequence reveals characteristics suitable for biofuel production.</title>
        <authorList>
            <person name="Bogen C."/>
            <person name="Al-Dilaimi A."/>
            <person name="Albersmeier A."/>
            <person name="Wichmann J."/>
            <person name="Grundmann M."/>
            <person name="Rupp O."/>
            <person name="Lauersen K.J."/>
            <person name="Blifernez-Klassen O."/>
            <person name="Kalinowski J."/>
            <person name="Goesmann A."/>
            <person name="Mussgnug J.H."/>
            <person name="Kruse O."/>
        </authorList>
    </citation>
    <scope>NUCLEOTIDE SEQUENCE [LARGE SCALE GENOMIC DNA]</scope>
    <source>
        <strain evidence="1 2">SAG 48.87</strain>
    </source>
</reference>
<evidence type="ECO:0008006" key="3">
    <source>
        <dbReference type="Google" id="ProtNLM"/>
    </source>
</evidence>
<dbReference type="Proteomes" id="UP000054498">
    <property type="component" value="Unassembled WGS sequence"/>
</dbReference>
<organism evidence="1 2">
    <name type="scientific">Monoraphidium neglectum</name>
    <dbReference type="NCBI Taxonomy" id="145388"/>
    <lineage>
        <taxon>Eukaryota</taxon>
        <taxon>Viridiplantae</taxon>
        <taxon>Chlorophyta</taxon>
        <taxon>core chlorophytes</taxon>
        <taxon>Chlorophyceae</taxon>
        <taxon>CS clade</taxon>
        <taxon>Sphaeropleales</taxon>
        <taxon>Selenastraceae</taxon>
        <taxon>Monoraphidium</taxon>
    </lineage>
</organism>
<dbReference type="RefSeq" id="XP_013896400.1">
    <property type="nucleotide sequence ID" value="XM_014040946.1"/>
</dbReference>
<name>A0A0D2MS37_9CHLO</name>
<accession>A0A0D2MS37</accession>
<evidence type="ECO:0000313" key="1">
    <source>
        <dbReference type="EMBL" id="KIY97380.1"/>
    </source>
</evidence>
<keyword evidence="2" id="KW-1185">Reference proteome</keyword>
<dbReference type="GeneID" id="25727758"/>
<dbReference type="KEGG" id="mng:MNEG_10581"/>
<sequence>MKTLPPNYVAYNFEQLITTKEWPASFFKRLQDAVMIWDYSLENLKVIHGKGIKHTVFIPWGYTPNLENPFPQVPRDVDVMFVGAGGGTGKRVPKLAAIHAHKANPPWNLAFIYNTFGDPLKKIYRRSKVALNLHFFTGRTILEVHRILPLIVSKVLVFSEPSDDPWWDNEYKDMVYFDGGDDIITPLTKILKTVNVEAETERRYNLLLSCCRFTRYISRGLQQPVEAKVKTN</sequence>
<dbReference type="AlphaFoldDB" id="A0A0D2MS37"/>
<evidence type="ECO:0000313" key="2">
    <source>
        <dbReference type="Proteomes" id="UP000054498"/>
    </source>
</evidence>
<proteinExistence type="predicted"/>
<dbReference type="EMBL" id="KK102595">
    <property type="protein sequence ID" value="KIY97380.1"/>
    <property type="molecule type" value="Genomic_DNA"/>
</dbReference>
<protein>
    <recommendedName>
        <fullName evidence="3">Exostosin GT47 domain-containing protein</fullName>
    </recommendedName>
</protein>
<gene>
    <name evidence="1" type="ORF">MNEG_10581</name>
</gene>